<dbReference type="EMBL" id="JAACAK010000125">
    <property type="protein sequence ID" value="NIR76382.1"/>
    <property type="molecule type" value="Genomic_DNA"/>
</dbReference>
<dbReference type="SUPFAM" id="SSF48371">
    <property type="entry name" value="ARM repeat"/>
    <property type="match status" value="1"/>
</dbReference>
<evidence type="ECO:0000313" key="2">
    <source>
        <dbReference type="Proteomes" id="UP000702544"/>
    </source>
</evidence>
<dbReference type="InterPro" id="IPR011989">
    <property type="entry name" value="ARM-like"/>
</dbReference>
<name>A0AAE5CBW7_9BACT</name>
<dbReference type="AlphaFoldDB" id="A0AAE5CBW7"/>
<accession>A0AAE5CBW7</accession>
<sequence>MDAASAPQARQSPTSQRKEAYSELSKFTLALIQAMLRTGYYAAEHPEAQKSIAGLYESFRRLVEDRSELTYLIVEQRDSYEIAIEGYSSTPLSLYEVMMRGMAELFTPKFLDFFKRWSLLSFSIKADTSADDFYKFIELMSQVPTAGSGGGGGAGKASERLTQALADHNILHISTVFKHDMVGRERHLPWRVRLALTRLRRDLRVLPLYRKASPEQISRIKLQIIDDVIRPVRTPALLKDFLINYDLIAADISVLQESEVEHEICANLNDGMLVSTAQEIIGELEKLKDYPAEEFPWGESVAVVKERHLAALRDLATTLCQRASTLEHEFVQALVDQKVLSFQELPKELRQAVETRHLAETFIARRDKYLNYLRSPTAGETTQKLCATLYRIAPDLVVRSHYETLAMVLEIVEQGRENPRTARFFGQLAAFLGKALNHEAIISHLLADLPQQEKQEREHLVKVIAFLGEPMIPGLVHAYGKAEEKGVRISAFEALKRIGPKALDQFLARLGQMESDWAMVRHALSEVGEMGDPALARSLTGFAHHPNPHVRHTCLTALFKLIGPAAEEQFVAGLRDEEAGVRQTAVSHLGAIESRHPDLLAFVERVLVPDENQEELEKDGVVIEICRALARFTKSDQERAAAQRYLIGAIRPVRAKGMLGKLKKPAPRFGEHVEQAALEALATIGTLDAIEPIEELATADDALADAARAAIERIKRRAASTV</sequence>
<reference evidence="1 2" key="1">
    <citation type="submission" date="2020-01" db="EMBL/GenBank/DDBJ databases">
        <title>Genomes assembled from Gulf of Kutch pelagic sediment metagenomes.</title>
        <authorList>
            <person name="Chandrashekar M."/>
            <person name="Mahajan M.S."/>
            <person name="Dave K.J."/>
            <person name="Vatsa P."/>
            <person name="Nathani N.M."/>
        </authorList>
    </citation>
    <scope>NUCLEOTIDE SEQUENCE [LARGE SCALE GENOMIC DNA]</scope>
    <source>
        <strain evidence="1">KS3-K002</strain>
    </source>
</reference>
<evidence type="ECO:0000313" key="1">
    <source>
        <dbReference type="EMBL" id="NIR76382.1"/>
    </source>
</evidence>
<dbReference type="Proteomes" id="UP000702544">
    <property type="component" value="Unassembled WGS sequence"/>
</dbReference>
<dbReference type="Gene3D" id="1.25.10.10">
    <property type="entry name" value="Leucine-rich Repeat Variant"/>
    <property type="match status" value="1"/>
</dbReference>
<dbReference type="InterPro" id="IPR016024">
    <property type="entry name" value="ARM-type_fold"/>
</dbReference>
<dbReference type="GO" id="GO:0016491">
    <property type="term" value="F:oxidoreductase activity"/>
    <property type="evidence" value="ECO:0007669"/>
    <property type="project" value="TreeGrafter"/>
</dbReference>
<dbReference type="PANTHER" id="PTHR12697:SF40">
    <property type="entry name" value="PHYCOCYANOBILIN LYASE SUBUNIT ALPHA"/>
    <property type="match status" value="1"/>
</dbReference>
<dbReference type="InterPro" id="IPR004155">
    <property type="entry name" value="PBS_lyase_HEAT"/>
</dbReference>
<dbReference type="SMART" id="SM00567">
    <property type="entry name" value="EZ_HEAT"/>
    <property type="match status" value="4"/>
</dbReference>
<organism evidence="1 2">
    <name type="scientific">Candidatus Kutchimonas denitrificans</name>
    <dbReference type="NCBI Taxonomy" id="3056748"/>
    <lineage>
        <taxon>Bacteria</taxon>
        <taxon>Pseudomonadati</taxon>
        <taxon>Gemmatimonadota</taxon>
        <taxon>Gemmatimonadia</taxon>
        <taxon>Candidatus Palauibacterales</taxon>
        <taxon>Candidatus Palauibacteraceae</taxon>
        <taxon>Candidatus Kutchimonas</taxon>
    </lineage>
</organism>
<dbReference type="PANTHER" id="PTHR12697">
    <property type="entry name" value="PBS LYASE HEAT-LIKE PROTEIN"/>
    <property type="match status" value="1"/>
</dbReference>
<proteinExistence type="predicted"/>
<protein>
    <submittedName>
        <fullName evidence="1">HEAT repeat domain-containing protein</fullName>
    </submittedName>
</protein>
<comment type="caution">
    <text evidence="1">The sequence shown here is derived from an EMBL/GenBank/DDBJ whole genome shotgun (WGS) entry which is preliminary data.</text>
</comment>
<gene>
    <name evidence="1" type="ORF">GWO12_14925</name>
</gene>